<keyword evidence="7 10" id="KW-0472">Membrane</keyword>
<evidence type="ECO:0000313" key="16">
    <source>
        <dbReference type="Proteomes" id="UP000188947"/>
    </source>
</evidence>
<comment type="subcellular location">
    <subcellularLocation>
        <location evidence="1 10">Cell outer membrane</location>
        <topology evidence="1 10">Multi-pass membrane protein</topology>
    </subcellularLocation>
</comment>
<comment type="similarity">
    <text evidence="10 11">Belongs to the TonB-dependent receptor family.</text>
</comment>
<evidence type="ECO:0000256" key="3">
    <source>
        <dbReference type="ARBA" id="ARBA00022452"/>
    </source>
</evidence>
<evidence type="ECO:0000256" key="5">
    <source>
        <dbReference type="ARBA" id="ARBA00022729"/>
    </source>
</evidence>
<keyword evidence="8 15" id="KW-0675">Receptor</keyword>
<keyword evidence="2 10" id="KW-0813">Transport</keyword>
<dbReference type="Gene3D" id="2.170.130.10">
    <property type="entry name" value="TonB-dependent receptor, plug domain"/>
    <property type="match status" value="1"/>
</dbReference>
<evidence type="ECO:0000259" key="14">
    <source>
        <dbReference type="Pfam" id="PF07715"/>
    </source>
</evidence>
<reference evidence="15 16" key="1">
    <citation type="submission" date="2016-11" db="EMBL/GenBank/DDBJ databases">
        <title>Genome sequence and comparative genomic analysis of clinical strain Elizabethkingia meningoseptica 61421 PRCM.</title>
        <authorList>
            <person name="Wang M."/>
            <person name="Hu S."/>
            <person name="Cao L."/>
            <person name="Jiang T."/>
            <person name="Zhou Y."/>
            <person name="Ming D."/>
        </authorList>
    </citation>
    <scope>NUCLEOTIDE SEQUENCE [LARGE SCALE GENOMIC DNA]</scope>
    <source>
        <strain evidence="15 16">61421 PRCM</strain>
    </source>
</reference>
<dbReference type="PROSITE" id="PS52016">
    <property type="entry name" value="TONB_DEPENDENT_REC_3"/>
    <property type="match status" value="1"/>
</dbReference>
<dbReference type="PANTHER" id="PTHR30069:SF29">
    <property type="entry name" value="HEMOGLOBIN AND HEMOGLOBIN-HAPTOGLOBIN-BINDING PROTEIN 1-RELATED"/>
    <property type="match status" value="1"/>
</dbReference>
<dbReference type="GO" id="GO:0015344">
    <property type="term" value="F:siderophore uptake transmembrane transporter activity"/>
    <property type="evidence" value="ECO:0007669"/>
    <property type="project" value="TreeGrafter"/>
</dbReference>
<dbReference type="Proteomes" id="UP000188947">
    <property type="component" value="Unassembled WGS sequence"/>
</dbReference>
<dbReference type="InterPro" id="IPR036942">
    <property type="entry name" value="Beta-barrel_TonB_sf"/>
</dbReference>
<proteinExistence type="inferred from homology"/>
<dbReference type="PANTHER" id="PTHR30069">
    <property type="entry name" value="TONB-DEPENDENT OUTER MEMBRANE RECEPTOR"/>
    <property type="match status" value="1"/>
</dbReference>
<evidence type="ECO:0000256" key="12">
    <source>
        <dbReference type="SAM" id="SignalP"/>
    </source>
</evidence>
<feature type="domain" description="TonB-dependent receptor-like beta-barrel" evidence="13">
    <location>
        <begin position="163"/>
        <end position="661"/>
    </location>
</feature>
<dbReference type="eggNOG" id="COG4771">
    <property type="taxonomic scope" value="Bacteria"/>
</dbReference>
<feature type="chain" id="PRO_5010739699" evidence="12">
    <location>
        <begin position="19"/>
        <end position="686"/>
    </location>
</feature>
<keyword evidence="9 10" id="KW-0998">Cell outer membrane</keyword>
<keyword evidence="6 11" id="KW-0798">TonB box</keyword>
<dbReference type="Gene3D" id="2.40.170.20">
    <property type="entry name" value="TonB-dependent receptor, beta-barrel domain"/>
    <property type="match status" value="1"/>
</dbReference>
<sequence length="686" mass="77009">MKKAVLFFCFSASIAVGAQQQSEKEKEIEEVVVSGNTFEQKAKEVPIPIKVIDKKQIQQSGSVRLSDILAEQTGLIITPNHGTSLQMQGMTGEYTLILINGEPMVGRTAGTLDLSRITVNNIKRIEIIKGPSSSLYGSDALAGVVNIITETATKDSGSLSLRYGTNTNIDFGGDLNIRRDKFSVNLSANRYSSEGYNLNSGADSYGKTVNPFENFTYSTNINYTPNSKWKFGLYARYYYDDQDGKMMSQGQKVDGYSKNKDYNIAPQATWTPNDKVTSRLRLYMSASNNDSQYKFVENGQVMDETFFRERYAKAENFTDIKWSSKWQTTLGAGIIYQDIEANRYNERKSSHQAYGLGQIAYTPMQGWNIQAGFRYDNNNVFGSQFSPKLATDIQIFKFLSLQASAGRGFKAPDFRQLYLNFTNNLVGYSVLGTQEVGVELAKMIAQGIVKQENILVDLARISQLKPESSWAYNFGATLKPAKGVVAKVNIFRNDIENLIQTIPIARKENGQQVFSYMNFNKVFTQGIETELSVKFLNNFTFSGGYQYLEAKDKDVLDRIKAGELGGNNDRGNFIILGPGDYYGIPGRSKHTFNAKLFYEDKNGWFFNARGIYRGEYGFADKDGNGIINNKSEMAPGYFLLNASLGKRIADHYHISIGSDNITNFKNTQFNPEFAGRLLWINLRITY</sequence>
<evidence type="ECO:0000256" key="2">
    <source>
        <dbReference type="ARBA" id="ARBA00022448"/>
    </source>
</evidence>
<comment type="caution">
    <text evidence="15">The sequence shown here is derived from an EMBL/GenBank/DDBJ whole genome shotgun (WGS) entry which is preliminary data.</text>
</comment>
<evidence type="ECO:0000256" key="11">
    <source>
        <dbReference type="RuleBase" id="RU003357"/>
    </source>
</evidence>
<protein>
    <submittedName>
        <fullName evidence="15">TonB-dependent receptor</fullName>
    </submittedName>
</protein>
<dbReference type="GO" id="GO:0044718">
    <property type="term" value="P:siderophore transmembrane transport"/>
    <property type="evidence" value="ECO:0007669"/>
    <property type="project" value="TreeGrafter"/>
</dbReference>
<dbReference type="CDD" id="cd01347">
    <property type="entry name" value="ligand_gated_channel"/>
    <property type="match status" value="1"/>
</dbReference>
<dbReference type="EMBL" id="MPOG01000013">
    <property type="protein sequence ID" value="OOH94607.1"/>
    <property type="molecule type" value="Genomic_DNA"/>
</dbReference>
<name>A0A1V3U0F7_ELIME</name>
<feature type="domain" description="TonB-dependent receptor plug" evidence="14">
    <location>
        <begin position="42"/>
        <end position="144"/>
    </location>
</feature>
<keyword evidence="4 10" id="KW-0812">Transmembrane</keyword>
<feature type="signal peptide" evidence="12">
    <location>
        <begin position="1"/>
        <end position="18"/>
    </location>
</feature>
<dbReference type="InterPro" id="IPR012910">
    <property type="entry name" value="Plug_dom"/>
</dbReference>
<dbReference type="OrthoDB" id="9764669at2"/>
<dbReference type="GO" id="GO:0009279">
    <property type="term" value="C:cell outer membrane"/>
    <property type="evidence" value="ECO:0007669"/>
    <property type="project" value="UniProtKB-SubCell"/>
</dbReference>
<keyword evidence="5 12" id="KW-0732">Signal</keyword>
<evidence type="ECO:0000259" key="13">
    <source>
        <dbReference type="Pfam" id="PF00593"/>
    </source>
</evidence>
<dbReference type="Pfam" id="PF00593">
    <property type="entry name" value="TonB_dep_Rec_b-barrel"/>
    <property type="match status" value="1"/>
</dbReference>
<accession>A0A1V3U0F7</accession>
<keyword evidence="16" id="KW-1185">Reference proteome</keyword>
<dbReference type="InterPro" id="IPR039426">
    <property type="entry name" value="TonB-dep_rcpt-like"/>
</dbReference>
<gene>
    <name evidence="15" type="ORF">BMF97_11185</name>
</gene>
<evidence type="ECO:0000256" key="7">
    <source>
        <dbReference type="ARBA" id="ARBA00023136"/>
    </source>
</evidence>
<dbReference type="Pfam" id="PF07715">
    <property type="entry name" value="Plug"/>
    <property type="match status" value="1"/>
</dbReference>
<evidence type="ECO:0000256" key="6">
    <source>
        <dbReference type="ARBA" id="ARBA00023077"/>
    </source>
</evidence>
<dbReference type="AlphaFoldDB" id="A0A1V3U0F7"/>
<evidence type="ECO:0000256" key="10">
    <source>
        <dbReference type="PROSITE-ProRule" id="PRU01360"/>
    </source>
</evidence>
<evidence type="ECO:0000256" key="1">
    <source>
        <dbReference type="ARBA" id="ARBA00004571"/>
    </source>
</evidence>
<organism evidence="15 16">
    <name type="scientific">Elizabethkingia meningoseptica</name>
    <name type="common">Chryseobacterium meningosepticum</name>
    <dbReference type="NCBI Taxonomy" id="238"/>
    <lineage>
        <taxon>Bacteria</taxon>
        <taxon>Pseudomonadati</taxon>
        <taxon>Bacteroidota</taxon>
        <taxon>Flavobacteriia</taxon>
        <taxon>Flavobacteriales</taxon>
        <taxon>Weeksellaceae</taxon>
        <taxon>Elizabethkingia</taxon>
    </lineage>
</organism>
<dbReference type="SUPFAM" id="SSF56935">
    <property type="entry name" value="Porins"/>
    <property type="match status" value="1"/>
</dbReference>
<dbReference type="STRING" id="238.BBD35_04865"/>
<evidence type="ECO:0000256" key="9">
    <source>
        <dbReference type="ARBA" id="ARBA00023237"/>
    </source>
</evidence>
<evidence type="ECO:0000256" key="8">
    <source>
        <dbReference type="ARBA" id="ARBA00023170"/>
    </source>
</evidence>
<evidence type="ECO:0000313" key="15">
    <source>
        <dbReference type="EMBL" id="OOH94607.1"/>
    </source>
</evidence>
<dbReference type="InterPro" id="IPR037066">
    <property type="entry name" value="Plug_dom_sf"/>
</dbReference>
<evidence type="ECO:0000256" key="4">
    <source>
        <dbReference type="ARBA" id="ARBA00022692"/>
    </source>
</evidence>
<dbReference type="RefSeq" id="WP_069215934.1">
    <property type="nucleotide sequence ID" value="NZ_CP016378.1"/>
</dbReference>
<keyword evidence="3 10" id="KW-1134">Transmembrane beta strand</keyword>
<dbReference type="InterPro" id="IPR000531">
    <property type="entry name" value="Beta-barrel_TonB"/>
</dbReference>